<gene>
    <name evidence="7" type="ORF">H6P81_016143</name>
</gene>
<sequence>MASHQRIYPLWHKQIQELGISCALSKLFRLFASGLNGVIYAWDRRLRHYPYVQLTSNSHSSLNSIQLNMKNWGIFVEEENPLPSNVTKRIGTDWWDREEDVRFCSPGVPRGDGHWRFGWRNEEETYAKRRMEEVYSICGVPCYAELMVLCDDCNQVSEHIYCMRNHLDEVPDIWFCEACQVRRDSDSYCPTTSSNMNENSSDKSDAAASFQEHEKMDSQGKKTEVH</sequence>
<reference evidence="7 8" key="1">
    <citation type="submission" date="2021-07" db="EMBL/GenBank/DDBJ databases">
        <title>The Aristolochia fimbriata genome: insights into angiosperm evolution, floral development and chemical biosynthesis.</title>
        <authorList>
            <person name="Jiao Y."/>
        </authorList>
    </citation>
    <scope>NUCLEOTIDE SEQUENCE [LARGE SCALE GENOMIC DNA]</scope>
    <source>
        <strain evidence="7">IBCAS-2021</strain>
        <tissue evidence="7">Leaf</tissue>
    </source>
</reference>
<evidence type="ECO:0000313" key="7">
    <source>
        <dbReference type="EMBL" id="KAG9444803.1"/>
    </source>
</evidence>
<evidence type="ECO:0000256" key="1">
    <source>
        <dbReference type="ARBA" id="ARBA00022723"/>
    </source>
</evidence>
<evidence type="ECO:0000256" key="2">
    <source>
        <dbReference type="ARBA" id="ARBA00022771"/>
    </source>
</evidence>
<keyword evidence="1" id="KW-0479">Metal-binding</keyword>
<feature type="compositionally biased region" description="Polar residues" evidence="6">
    <location>
        <begin position="190"/>
        <end position="199"/>
    </location>
</feature>
<dbReference type="GO" id="GO:0034244">
    <property type="term" value="P:negative regulation of transcription elongation by RNA polymerase II"/>
    <property type="evidence" value="ECO:0007669"/>
    <property type="project" value="InterPro"/>
</dbReference>
<keyword evidence="8" id="KW-1185">Reference proteome</keyword>
<dbReference type="AlphaFoldDB" id="A0AAV7E7K9"/>
<keyword evidence="2" id="KW-0863">Zinc-finger</keyword>
<evidence type="ECO:0000313" key="8">
    <source>
        <dbReference type="Proteomes" id="UP000825729"/>
    </source>
</evidence>
<name>A0AAV7E7K9_ARIFI</name>
<evidence type="ECO:0000256" key="3">
    <source>
        <dbReference type="ARBA" id="ARBA00022833"/>
    </source>
</evidence>
<dbReference type="PANTHER" id="PTHR33304">
    <property type="match status" value="1"/>
</dbReference>
<protein>
    <submittedName>
        <fullName evidence="7">Uncharacterized protein</fullName>
    </submittedName>
</protein>
<dbReference type="PANTHER" id="PTHR33304:SF9">
    <property type="entry name" value="RING_FYVE_PHD ZINC FINGER SUPERFAMILY PROTEIN"/>
    <property type="match status" value="1"/>
</dbReference>
<keyword evidence="4" id="KW-0805">Transcription regulation</keyword>
<dbReference type="Gene3D" id="3.30.40.10">
    <property type="entry name" value="Zinc/RING finger domain, C3HC4 (zinc finger)"/>
    <property type="match status" value="1"/>
</dbReference>
<keyword evidence="3" id="KW-0862">Zinc</keyword>
<dbReference type="SUPFAM" id="SSF57903">
    <property type="entry name" value="FYVE/PHD zinc finger"/>
    <property type="match status" value="1"/>
</dbReference>
<dbReference type="GO" id="GO:0140566">
    <property type="term" value="F:histone reader activity"/>
    <property type="evidence" value="ECO:0007669"/>
    <property type="project" value="InterPro"/>
</dbReference>
<dbReference type="InterPro" id="IPR049914">
    <property type="entry name" value="PHD1-3/5-6"/>
</dbReference>
<accession>A0AAV7E7K9</accession>
<evidence type="ECO:0000256" key="6">
    <source>
        <dbReference type="SAM" id="MobiDB-lite"/>
    </source>
</evidence>
<dbReference type="EMBL" id="JAINDJ010000006">
    <property type="protein sequence ID" value="KAG9444803.1"/>
    <property type="molecule type" value="Genomic_DNA"/>
</dbReference>
<feature type="compositionally biased region" description="Basic and acidic residues" evidence="6">
    <location>
        <begin position="200"/>
        <end position="226"/>
    </location>
</feature>
<dbReference type="InterPro" id="IPR013083">
    <property type="entry name" value="Znf_RING/FYVE/PHD"/>
</dbReference>
<dbReference type="InterPro" id="IPR011011">
    <property type="entry name" value="Znf_FYVE_PHD"/>
</dbReference>
<keyword evidence="5" id="KW-0804">Transcription</keyword>
<feature type="region of interest" description="Disordered" evidence="6">
    <location>
        <begin position="190"/>
        <end position="226"/>
    </location>
</feature>
<organism evidence="7 8">
    <name type="scientific">Aristolochia fimbriata</name>
    <name type="common">White veined hardy Dutchman's pipe vine</name>
    <dbReference type="NCBI Taxonomy" id="158543"/>
    <lineage>
        <taxon>Eukaryota</taxon>
        <taxon>Viridiplantae</taxon>
        <taxon>Streptophyta</taxon>
        <taxon>Embryophyta</taxon>
        <taxon>Tracheophyta</taxon>
        <taxon>Spermatophyta</taxon>
        <taxon>Magnoliopsida</taxon>
        <taxon>Magnoliidae</taxon>
        <taxon>Piperales</taxon>
        <taxon>Aristolochiaceae</taxon>
        <taxon>Aristolochia</taxon>
    </lineage>
</organism>
<dbReference type="Proteomes" id="UP000825729">
    <property type="component" value="Unassembled WGS sequence"/>
</dbReference>
<evidence type="ECO:0000256" key="5">
    <source>
        <dbReference type="ARBA" id="ARBA00023163"/>
    </source>
</evidence>
<proteinExistence type="predicted"/>
<dbReference type="GO" id="GO:0008270">
    <property type="term" value="F:zinc ion binding"/>
    <property type="evidence" value="ECO:0007669"/>
    <property type="project" value="UniProtKB-KW"/>
</dbReference>
<comment type="caution">
    <text evidence="7">The sequence shown here is derived from an EMBL/GenBank/DDBJ whole genome shotgun (WGS) entry which is preliminary data.</text>
</comment>
<evidence type="ECO:0000256" key="4">
    <source>
        <dbReference type="ARBA" id="ARBA00023015"/>
    </source>
</evidence>